<evidence type="ECO:0000259" key="1">
    <source>
        <dbReference type="Pfam" id="PF01261"/>
    </source>
</evidence>
<dbReference type="SUPFAM" id="SSF51658">
    <property type="entry name" value="Xylose isomerase-like"/>
    <property type="match status" value="2"/>
</dbReference>
<dbReference type="InterPro" id="IPR036237">
    <property type="entry name" value="Xyl_isomerase-like_sf"/>
</dbReference>
<dbReference type="Pfam" id="PF01261">
    <property type="entry name" value="AP_endonuc_2"/>
    <property type="match status" value="2"/>
</dbReference>
<accession>D1CE89</accession>
<keyword evidence="2" id="KW-0413">Isomerase</keyword>
<dbReference type="Proteomes" id="UP000000323">
    <property type="component" value="Chromosome 1"/>
</dbReference>
<dbReference type="EMBL" id="CP001825">
    <property type="protein sequence ID" value="ACZ41245.1"/>
    <property type="molecule type" value="Genomic_DNA"/>
</dbReference>
<dbReference type="eggNOG" id="COG1082">
    <property type="taxonomic scope" value="Bacteria"/>
</dbReference>
<dbReference type="InterPro" id="IPR050312">
    <property type="entry name" value="IolE/XylAMocC-like"/>
</dbReference>
<evidence type="ECO:0000313" key="2">
    <source>
        <dbReference type="EMBL" id="ACZ41245.1"/>
    </source>
</evidence>
<sequence>MKLGAMDYLLPGKTPGEMFTLAKSLGFHGVEINLHREHLRSDNGQLVQIKNASEATGVEVSSLVLGEHNYGGVSSSDQDVVSQAKEDIKAAIGWARELGASIILVPFFGKGEIITQGDFERAVEAFRELCPEAEAFGIKLCYEGTLPAQRIKEMASAVGSPAGFGCYFDLANVVWRGLDTATEIRTLGSLVSQVHIKDCLAGTGDCHPGHGFVDFAESSKALREIGFDGWLVLETPASPPPIVQRDATFARKWFPEVGLPEWPQFGAFTWDYQPEDWSKLVEDFVSYGLKYVQLSGPLLTSALASDSGYASALSYFKNSELSVAAIGAYRNLVAPDDGRRRENIDFLKRCIEAAPGLGTYVVATETGSCNPESDWLPTQLNKTEQAWNMLLDVLDELVPVAKENNVVLALEGYVNNVLYNFCQIEALNRRYDGDNLQLVLDPYNYISSYLLPVHERLTQGFLFRFESSFVLAHLKDVSAKGAEVETPEFGAGVFRQQPYLEFLRTQRFDLSLILEHLPMDHIPSVIKQVLSITDQN</sequence>
<dbReference type="KEGG" id="ttr:Tter_0323"/>
<dbReference type="RefSeq" id="WP_012874280.1">
    <property type="nucleotide sequence ID" value="NC_013525.1"/>
</dbReference>
<dbReference type="STRING" id="525904.Tter_0323"/>
<name>D1CE89_THET1</name>
<dbReference type="AlphaFoldDB" id="D1CE89"/>
<protein>
    <submittedName>
        <fullName evidence="2">Xylose isomerase domain protein TIM barrel</fullName>
    </submittedName>
</protein>
<keyword evidence="3" id="KW-1185">Reference proteome</keyword>
<dbReference type="PANTHER" id="PTHR12110">
    <property type="entry name" value="HYDROXYPYRUVATE ISOMERASE"/>
    <property type="match status" value="1"/>
</dbReference>
<dbReference type="OrthoDB" id="127797at2"/>
<dbReference type="HOGENOM" id="CLU_507992_0_0_0"/>
<dbReference type="Gene3D" id="3.20.20.150">
    <property type="entry name" value="Divalent-metal-dependent TIM barrel enzymes"/>
    <property type="match status" value="2"/>
</dbReference>
<reference evidence="3" key="1">
    <citation type="journal article" date="2010" name="Stand. Genomic Sci.">
        <title>Complete genome sequence of 'Thermobaculum terrenum' type strain (YNP1).</title>
        <authorList>
            <person name="Kiss H."/>
            <person name="Cleland D."/>
            <person name="Lapidus A."/>
            <person name="Lucas S."/>
            <person name="Glavina Del Rio T."/>
            <person name="Nolan M."/>
            <person name="Tice H."/>
            <person name="Han C."/>
            <person name="Goodwin L."/>
            <person name="Pitluck S."/>
            <person name="Liolios K."/>
            <person name="Ivanova N."/>
            <person name="Mavromatis K."/>
            <person name="Ovchinnikova G."/>
            <person name="Pati A."/>
            <person name="Chen A."/>
            <person name="Palaniappan K."/>
            <person name="Land M."/>
            <person name="Hauser L."/>
            <person name="Chang Y."/>
            <person name="Jeffries C."/>
            <person name="Lu M."/>
            <person name="Brettin T."/>
            <person name="Detter J."/>
            <person name="Goker M."/>
            <person name="Tindall B."/>
            <person name="Beck B."/>
            <person name="McDermott T."/>
            <person name="Woyke T."/>
            <person name="Bristow J."/>
            <person name="Eisen J."/>
            <person name="Markowitz V."/>
            <person name="Hugenholtz P."/>
            <person name="Kyrpides N."/>
            <person name="Klenk H."/>
            <person name="Cheng J."/>
        </authorList>
    </citation>
    <scope>NUCLEOTIDE SEQUENCE [LARGE SCALE GENOMIC DNA]</scope>
    <source>
        <strain evidence="3">ATCC BAA-798 / YNP1</strain>
    </source>
</reference>
<dbReference type="GO" id="GO:0016853">
    <property type="term" value="F:isomerase activity"/>
    <property type="evidence" value="ECO:0007669"/>
    <property type="project" value="UniProtKB-KW"/>
</dbReference>
<evidence type="ECO:0000313" key="3">
    <source>
        <dbReference type="Proteomes" id="UP000000323"/>
    </source>
</evidence>
<gene>
    <name evidence="2" type="ordered locus">Tter_0323</name>
</gene>
<feature type="domain" description="Xylose isomerase-like TIM barrel" evidence="1">
    <location>
        <begin position="285"/>
        <end position="517"/>
    </location>
</feature>
<feature type="domain" description="Xylose isomerase-like TIM barrel" evidence="1">
    <location>
        <begin position="19"/>
        <end position="252"/>
    </location>
</feature>
<dbReference type="InterPro" id="IPR013022">
    <property type="entry name" value="Xyl_isomerase-like_TIM-brl"/>
</dbReference>
<proteinExistence type="predicted"/>
<organism evidence="2 3">
    <name type="scientific">Thermobaculum terrenum (strain ATCC BAA-798 / CCMEE 7001 / YNP1)</name>
    <dbReference type="NCBI Taxonomy" id="525904"/>
    <lineage>
        <taxon>Bacteria</taxon>
        <taxon>Bacillati</taxon>
        <taxon>Chloroflexota</taxon>
        <taxon>Chloroflexia</taxon>
        <taxon>Candidatus Thermobaculales</taxon>
        <taxon>Candidatus Thermobaculaceae</taxon>
        <taxon>Thermobaculum</taxon>
    </lineage>
</organism>